<gene>
    <name evidence="2" type="ORF">MERR_LOCUS42624</name>
</gene>
<evidence type="ECO:0000313" key="2">
    <source>
        <dbReference type="EMBL" id="CAA7055388.1"/>
    </source>
</evidence>
<dbReference type="Pfam" id="PF22780">
    <property type="entry name" value="HI0933_like_1st"/>
    <property type="match status" value="1"/>
</dbReference>
<dbReference type="Proteomes" id="UP000467841">
    <property type="component" value="Unassembled WGS sequence"/>
</dbReference>
<sequence>MGSEGHDLATRFGHSIVDPVPSLFTFKINDPLLIELAGISFSKVQARLKLENQRPDLSNLEQIGPMLVTHWGLSGPVILRLSAWGARHLFTSEYKGLLIVDFIPDINIEAAKSLLRQHKLQFSVTTSYVFHSFCSLCFLFLV</sequence>
<dbReference type="PANTHER" id="PTHR42887">
    <property type="entry name" value="OS12G0638800 PROTEIN"/>
    <property type="match status" value="1"/>
</dbReference>
<evidence type="ECO:0000313" key="3">
    <source>
        <dbReference type="Proteomes" id="UP000467841"/>
    </source>
</evidence>
<dbReference type="InterPro" id="IPR004792">
    <property type="entry name" value="BaiN-like"/>
</dbReference>
<protein>
    <recommendedName>
        <fullName evidence="1">RsdA/BaiN/AoA(So)-like insert domain-containing protein</fullName>
    </recommendedName>
</protein>
<comment type="caution">
    <text evidence="2">The sequence shown here is derived from an EMBL/GenBank/DDBJ whole genome shotgun (WGS) entry which is preliminary data.</text>
</comment>
<accession>A0A6D2KQJ3</accession>
<proteinExistence type="predicted"/>
<reference evidence="2" key="1">
    <citation type="submission" date="2020-01" db="EMBL/GenBank/DDBJ databases">
        <authorList>
            <person name="Mishra B."/>
        </authorList>
    </citation>
    <scope>NUCLEOTIDE SEQUENCE [LARGE SCALE GENOMIC DNA]</scope>
</reference>
<organism evidence="2 3">
    <name type="scientific">Microthlaspi erraticum</name>
    <dbReference type="NCBI Taxonomy" id="1685480"/>
    <lineage>
        <taxon>Eukaryota</taxon>
        <taxon>Viridiplantae</taxon>
        <taxon>Streptophyta</taxon>
        <taxon>Embryophyta</taxon>
        <taxon>Tracheophyta</taxon>
        <taxon>Spermatophyta</taxon>
        <taxon>Magnoliopsida</taxon>
        <taxon>eudicotyledons</taxon>
        <taxon>Gunneridae</taxon>
        <taxon>Pentapetalae</taxon>
        <taxon>rosids</taxon>
        <taxon>malvids</taxon>
        <taxon>Brassicales</taxon>
        <taxon>Brassicaceae</taxon>
        <taxon>Coluteocarpeae</taxon>
        <taxon>Microthlaspi</taxon>
    </lineage>
</organism>
<feature type="domain" description="RsdA/BaiN/AoA(So)-like insert" evidence="1">
    <location>
        <begin position="20"/>
        <end position="123"/>
    </location>
</feature>
<dbReference type="Gene3D" id="2.40.30.10">
    <property type="entry name" value="Translation factors"/>
    <property type="match status" value="1"/>
</dbReference>
<dbReference type="OrthoDB" id="9930022at2759"/>
<dbReference type="InterPro" id="IPR055178">
    <property type="entry name" value="RsdA/BaiN/AoA(So)-like_dom"/>
</dbReference>
<dbReference type="PANTHER" id="PTHR42887:SF2">
    <property type="entry name" value="OS12G0638800 PROTEIN"/>
    <property type="match status" value="1"/>
</dbReference>
<dbReference type="AlphaFoldDB" id="A0A6D2KQJ3"/>
<dbReference type="SUPFAM" id="SSF160996">
    <property type="entry name" value="HI0933 insert domain-like"/>
    <property type="match status" value="1"/>
</dbReference>
<name>A0A6D2KQJ3_9BRAS</name>
<dbReference type="EMBL" id="CACVBM020001607">
    <property type="protein sequence ID" value="CAA7055388.1"/>
    <property type="molecule type" value="Genomic_DNA"/>
</dbReference>
<keyword evidence="3" id="KW-1185">Reference proteome</keyword>
<evidence type="ECO:0000259" key="1">
    <source>
        <dbReference type="Pfam" id="PF22780"/>
    </source>
</evidence>